<keyword evidence="4 7" id="KW-1133">Transmembrane helix</keyword>
<evidence type="ECO:0000256" key="7">
    <source>
        <dbReference type="SAM" id="Phobius"/>
    </source>
</evidence>
<feature type="transmembrane region" description="Helical" evidence="7">
    <location>
        <begin position="507"/>
        <end position="526"/>
    </location>
</feature>
<accession>A0ABV7Y3Q1</accession>
<organism evidence="9 10">
    <name type="scientific">Tenggerimyces flavus</name>
    <dbReference type="NCBI Taxonomy" id="1708749"/>
    <lineage>
        <taxon>Bacteria</taxon>
        <taxon>Bacillati</taxon>
        <taxon>Actinomycetota</taxon>
        <taxon>Actinomycetes</taxon>
        <taxon>Propionibacteriales</taxon>
        <taxon>Nocardioidaceae</taxon>
        <taxon>Tenggerimyces</taxon>
    </lineage>
</organism>
<feature type="region of interest" description="Disordered" evidence="6">
    <location>
        <begin position="697"/>
        <end position="719"/>
    </location>
</feature>
<dbReference type="InterPro" id="IPR004869">
    <property type="entry name" value="MMPL_dom"/>
</dbReference>
<evidence type="ECO:0000256" key="1">
    <source>
        <dbReference type="ARBA" id="ARBA00004651"/>
    </source>
</evidence>
<keyword evidence="2" id="KW-1003">Cell membrane</keyword>
<feature type="transmembrane region" description="Helical" evidence="7">
    <location>
        <begin position="645"/>
        <end position="667"/>
    </location>
</feature>
<sequence length="719" mass="75117">MSRLLAMLGTSAARHPWRTLAAWLVVLAAAVAAAVTLGGAMHNVYELPGARSQAGIDLLEQRFPAYGGTSARVVVHDREGDPVPAAELTRLRKELLTVDHVTEVSAPQPSDDGDTAILTVQYDEPVTDLVEPVTALEDATAATERAGFQVELGGEVPEDISVPNGTAEAIGVTAALVILLLAFGSIVAAGLPLLVAAFGLGIGLAGVSLMAAFTDVSTTTPTAATMVGIGLGIDYALFIATRFREELRAGRSVVAAAGRANATAGQSVVFAGFTVLLSICGLAFVGIPYFATMGFACAMVVAITVVAAVSLLPAFLGLAGHRVLGKKERAALAAGEVVPAAVKQPWTARWARRVGRNPLPWGLAALLFLVALAAPLLAMRTWPNDAGSEPESNTVRRAYDLVAAEYGEGANGPLTVLVDLDKVAANELPSLQARLSDTSGVDMVTGPLFSPDRDAALFTVVPDTGPQDELSAELVHRLRDDVLPSGGEVVGLVASQTDIADRIEERLWVIIGLVVATALVLLLVVFRSPVVALKAAVMNLLSIGAAYGVLVAIFQWGWGVSLFGIPHAVPVSSWVPILMFALLFGLSMDYEVFLLSRIRERFLATGDGRGSVVDGLAATGRVITSAALIMVAVFVGFALDTNLVIKMLGLGMAVAVAVDATIVRLILVPATMAILGRANWWLPNWLDRLLPHVAPHGVDDEEDGDSTGSTPPRKRVPVG</sequence>
<feature type="transmembrane region" description="Helical" evidence="7">
    <location>
        <begin position="220"/>
        <end position="241"/>
    </location>
</feature>
<feature type="transmembrane region" description="Helical" evidence="7">
    <location>
        <begin position="573"/>
        <end position="595"/>
    </location>
</feature>
<keyword evidence="10" id="KW-1185">Reference proteome</keyword>
<keyword evidence="5 7" id="KW-0472">Membrane</keyword>
<evidence type="ECO:0000259" key="8">
    <source>
        <dbReference type="PROSITE" id="PS50156"/>
    </source>
</evidence>
<gene>
    <name evidence="9" type="ORF">ACFOUW_03485</name>
</gene>
<feature type="transmembrane region" description="Helical" evidence="7">
    <location>
        <begin position="268"/>
        <end position="287"/>
    </location>
</feature>
<comment type="caution">
    <text evidence="9">The sequence shown here is derived from an EMBL/GenBank/DDBJ whole genome shotgun (WGS) entry which is preliminary data.</text>
</comment>
<evidence type="ECO:0000313" key="9">
    <source>
        <dbReference type="EMBL" id="MFC3759886.1"/>
    </source>
</evidence>
<feature type="domain" description="SSD" evidence="8">
    <location>
        <begin position="186"/>
        <end position="318"/>
    </location>
</feature>
<feature type="transmembrane region" description="Helical" evidence="7">
    <location>
        <begin position="293"/>
        <end position="319"/>
    </location>
</feature>
<comment type="subcellular location">
    <subcellularLocation>
        <location evidence="1">Cell membrane</location>
        <topology evidence="1">Multi-pass membrane protein</topology>
    </subcellularLocation>
</comment>
<name>A0ABV7Y3Q1_9ACTN</name>
<dbReference type="RefSeq" id="WP_205120279.1">
    <property type="nucleotide sequence ID" value="NZ_JAFBCM010000001.1"/>
</dbReference>
<feature type="transmembrane region" description="Helical" evidence="7">
    <location>
        <begin position="359"/>
        <end position="378"/>
    </location>
</feature>
<evidence type="ECO:0000256" key="2">
    <source>
        <dbReference type="ARBA" id="ARBA00022475"/>
    </source>
</evidence>
<proteinExistence type="predicted"/>
<dbReference type="SUPFAM" id="SSF82866">
    <property type="entry name" value="Multidrug efflux transporter AcrB transmembrane domain"/>
    <property type="match status" value="2"/>
</dbReference>
<dbReference type="Pfam" id="PF03176">
    <property type="entry name" value="MMPL"/>
    <property type="match status" value="2"/>
</dbReference>
<feature type="transmembrane region" description="Helical" evidence="7">
    <location>
        <begin position="538"/>
        <end position="558"/>
    </location>
</feature>
<evidence type="ECO:0000256" key="6">
    <source>
        <dbReference type="SAM" id="MobiDB-lite"/>
    </source>
</evidence>
<evidence type="ECO:0000256" key="4">
    <source>
        <dbReference type="ARBA" id="ARBA00022989"/>
    </source>
</evidence>
<dbReference type="InterPro" id="IPR050545">
    <property type="entry name" value="Mycobact_MmpL"/>
</dbReference>
<reference evidence="10" key="1">
    <citation type="journal article" date="2019" name="Int. J. Syst. Evol. Microbiol.">
        <title>The Global Catalogue of Microorganisms (GCM) 10K type strain sequencing project: providing services to taxonomists for standard genome sequencing and annotation.</title>
        <authorList>
            <consortium name="The Broad Institute Genomics Platform"/>
            <consortium name="The Broad Institute Genome Sequencing Center for Infectious Disease"/>
            <person name="Wu L."/>
            <person name="Ma J."/>
        </authorList>
    </citation>
    <scope>NUCLEOTIDE SEQUENCE [LARGE SCALE GENOMIC DNA]</scope>
    <source>
        <strain evidence="10">CGMCC 4.7241</strain>
    </source>
</reference>
<dbReference type="Proteomes" id="UP001595699">
    <property type="component" value="Unassembled WGS sequence"/>
</dbReference>
<feature type="transmembrane region" description="Helical" evidence="7">
    <location>
        <begin position="616"/>
        <end position="639"/>
    </location>
</feature>
<feature type="transmembrane region" description="Helical" evidence="7">
    <location>
        <begin position="193"/>
        <end position="214"/>
    </location>
</feature>
<dbReference type="PANTHER" id="PTHR33406:SF13">
    <property type="entry name" value="MEMBRANE PROTEIN YDFJ"/>
    <property type="match status" value="1"/>
</dbReference>
<evidence type="ECO:0000313" key="10">
    <source>
        <dbReference type="Proteomes" id="UP001595699"/>
    </source>
</evidence>
<dbReference type="PANTHER" id="PTHR33406">
    <property type="entry name" value="MEMBRANE PROTEIN MJ1562-RELATED"/>
    <property type="match status" value="1"/>
</dbReference>
<feature type="transmembrane region" description="Helical" evidence="7">
    <location>
        <begin position="169"/>
        <end position="188"/>
    </location>
</feature>
<dbReference type="PROSITE" id="PS50156">
    <property type="entry name" value="SSD"/>
    <property type="match status" value="1"/>
</dbReference>
<evidence type="ECO:0000256" key="5">
    <source>
        <dbReference type="ARBA" id="ARBA00023136"/>
    </source>
</evidence>
<dbReference type="Gene3D" id="1.20.1640.10">
    <property type="entry name" value="Multidrug efflux transporter AcrB transmembrane domain"/>
    <property type="match status" value="2"/>
</dbReference>
<dbReference type="InterPro" id="IPR000731">
    <property type="entry name" value="SSD"/>
</dbReference>
<dbReference type="EMBL" id="JBHRZH010000004">
    <property type="protein sequence ID" value="MFC3759886.1"/>
    <property type="molecule type" value="Genomic_DNA"/>
</dbReference>
<keyword evidence="3 7" id="KW-0812">Transmembrane</keyword>
<evidence type="ECO:0000256" key="3">
    <source>
        <dbReference type="ARBA" id="ARBA00022692"/>
    </source>
</evidence>
<protein>
    <submittedName>
        <fullName evidence="9">MMPL family transporter</fullName>
    </submittedName>
</protein>